<reference evidence="4 5" key="1">
    <citation type="submission" date="2018-09" db="EMBL/GenBank/DDBJ databases">
        <title>YIM PH 21725 draft genome.</title>
        <authorList>
            <person name="Miao C."/>
        </authorList>
    </citation>
    <scope>NUCLEOTIDE SEQUENCE [LARGE SCALE GENOMIC DNA]</scope>
    <source>
        <strain evidence="5">YIM PH21725</strain>
    </source>
</reference>
<dbReference type="InterPro" id="IPR007791">
    <property type="entry name" value="DjlA_N"/>
</dbReference>
<feature type="domain" description="TerB-C" evidence="3">
    <location>
        <begin position="540"/>
        <end position="655"/>
    </location>
</feature>
<accession>A0A419HJM4</accession>
<dbReference type="OrthoDB" id="227636at2"/>
<gene>
    <name evidence="4" type="ORF">D5S19_31510</name>
</gene>
<feature type="domain" description="Co-chaperone DjlA N-terminal" evidence="1">
    <location>
        <begin position="390"/>
        <end position="500"/>
    </location>
</feature>
<dbReference type="Pfam" id="PF15615">
    <property type="entry name" value="TerB_C"/>
    <property type="match status" value="1"/>
</dbReference>
<evidence type="ECO:0000259" key="3">
    <source>
        <dbReference type="Pfam" id="PF15615"/>
    </source>
</evidence>
<dbReference type="Pfam" id="PF05099">
    <property type="entry name" value="TerB"/>
    <property type="match status" value="1"/>
</dbReference>
<dbReference type="Pfam" id="PF13208">
    <property type="entry name" value="TerB_N"/>
    <property type="match status" value="1"/>
</dbReference>
<dbReference type="Gene3D" id="1.10.3680.10">
    <property type="entry name" value="TerB-like"/>
    <property type="match status" value="1"/>
</dbReference>
<dbReference type="Proteomes" id="UP000285112">
    <property type="component" value="Unassembled WGS sequence"/>
</dbReference>
<evidence type="ECO:0008006" key="6">
    <source>
        <dbReference type="Google" id="ProtNLM"/>
    </source>
</evidence>
<dbReference type="InterPro" id="IPR025266">
    <property type="entry name" value="TerB_N"/>
</dbReference>
<name>A0A419HJM4_9PSEU</name>
<sequence length="658" mass="71063">MPDAARIGTEPALIDPGLPVDLRNPDWAGESMDYWPSYADISPRARGAYLSWLAGGRANANAYIGYVFLYFYGLERRLLTELPNIDDADAEFATLVIEVRRLLRIYHGNRSFRGYAEGLLDAVALLDPTVRYDRAAPPVPEWSHELPVELKIGLAQLAVDEHPVPADWALSWYGHHPDAHLRTPAVRCAHEFQELFTKRYHAKFGEGMVVKPNKPRLAVGYYAASSGFHGHVTLENTKLPDVGKLTGPITKLRDIVEGVTSDLDAYSRYLGRNPDGTGSPAAIALLPEGVTHKPTPETEALWSWATQSIGSDGRGVTSAQELISRWPTKTGKLAKSDAVAVAQLLEHRGLGIEPDVRFGGNTPTPTSSVVLFRRADPPVTAPSAEYASALAIINLGMLAAAADGTVSEPERRALRELAIDDLNLSEDEQLRLDAHAALVLTKPPTPAVLRRRLESLPTSRKAAVGRLLTTIAAADGQVTPDEIRTLERLFTTLGLDPGEVYGTLHAAATSADELTSTRIPGAQRSGRTIPAPSPSPAGTPTLTLDPERLARTRAESVQVAAELAEIFADDKPAPPPPAPVDAVVGGLDSPHALLFHRLVEQDMWSRAEFDVLAAEAGLLPDGALEVLNEAAYDRTDEPLCEGSDPIEINQDIVKDMLG</sequence>
<evidence type="ECO:0000259" key="2">
    <source>
        <dbReference type="Pfam" id="PF13208"/>
    </source>
</evidence>
<proteinExistence type="predicted"/>
<evidence type="ECO:0000259" key="1">
    <source>
        <dbReference type="Pfam" id="PF05099"/>
    </source>
</evidence>
<dbReference type="InterPro" id="IPR028932">
    <property type="entry name" value="TerB-C"/>
</dbReference>
<dbReference type="SUPFAM" id="SSF158682">
    <property type="entry name" value="TerB-like"/>
    <property type="match status" value="1"/>
</dbReference>
<comment type="caution">
    <text evidence="4">The sequence shown here is derived from an EMBL/GenBank/DDBJ whole genome shotgun (WGS) entry which is preliminary data.</text>
</comment>
<dbReference type="InterPro" id="IPR029024">
    <property type="entry name" value="TerB-like"/>
</dbReference>
<evidence type="ECO:0000313" key="5">
    <source>
        <dbReference type="Proteomes" id="UP000285112"/>
    </source>
</evidence>
<dbReference type="EMBL" id="QZFV01000153">
    <property type="protein sequence ID" value="RJQ75969.1"/>
    <property type="molecule type" value="Genomic_DNA"/>
</dbReference>
<feature type="domain" description="TerB N-terminal" evidence="2">
    <location>
        <begin position="8"/>
        <end position="185"/>
    </location>
</feature>
<dbReference type="AlphaFoldDB" id="A0A419HJM4"/>
<protein>
    <recommendedName>
        <fullName evidence="6">Tellurite resistance protein TerB</fullName>
    </recommendedName>
</protein>
<keyword evidence="5" id="KW-1185">Reference proteome</keyword>
<evidence type="ECO:0000313" key="4">
    <source>
        <dbReference type="EMBL" id="RJQ75969.1"/>
    </source>
</evidence>
<dbReference type="CDD" id="cd07176">
    <property type="entry name" value="terB"/>
    <property type="match status" value="1"/>
</dbReference>
<organism evidence="4 5">
    <name type="scientific">Amycolatopsis panacis</name>
    <dbReference type="NCBI Taxonomy" id="2340917"/>
    <lineage>
        <taxon>Bacteria</taxon>
        <taxon>Bacillati</taxon>
        <taxon>Actinomycetota</taxon>
        <taxon>Actinomycetes</taxon>
        <taxon>Pseudonocardiales</taxon>
        <taxon>Pseudonocardiaceae</taxon>
        <taxon>Amycolatopsis</taxon>
    </lineage>
</organism>